<dbReference type="RefSeq" id="WP_111590263.1">
    <property type="nucleotide sequence ID" value="NZ_QLMA01000001.1"/>
</dbReference>
<evidence type="ECO:0000259" key="2">
    <source>
        <dbReference type="Pfam" id="PF14344"/>
    </source>
</evidence>
<gene>
    <name evidence="3" type="ORF">CLV59_101340</name>
</gene>
<keyword evidence="1" id="KW-0732">Signal</keyword>
<dbReference type="OrthoDB" id="649338at2"/>
<name>A0A327WCH3_9BACT</name>
<dbReference type="PROSITE" id="PS51257">
    <property type="entry name" value="PROKAR_LIPOPROTEIN"/>
    <property type="match status" value="1"/>
</dbReference>
<feature type="domain" description="DUF4397" evidence="2">
    <location>
        <begin position="34"/>
        <end position="139"/>
    </location>
</feature>
<proteinExistence type="predicted"/>
<organism evidence="3 4">
    <name type="scientific">Chitinophaga dinghuensis</name>
    <dbReference type="NCBI Taxonomy" id="1539050"/>
    <lineage>
        <taxon>Bacteria</taxon>
        <taxon>Pseudomonadati</taxon>
        <taxon>Bacteroidota</taxon>
        <taxon>Chitinophagia</taxon>
        <taxon>Chitinophagales</taxon>
        <taxon>Chitinophagaceae</taxon>
        <taxon>Chitinophaga</taxon>
    </lineage>
</organism>
<accession>A0A327WCH3</accession>
<sequence length="234" mass="25385">MKQILTVLFLGVLAFAACKKDVDSAIPVTQSHFMFINGVPGSSFGVRVDTVNVSNGVPYGQGSAYASFRAQAYNLYIYPVNNPSNVINLGQVNLRNGRYFSGILGVDSTNTGLVFAFTEDDLSALPGKSARYRVVDLSDSYRSTRNTKVPLGLDFAVDTSIILNGFAGMGFTAQSSFKTIYADSSYKLNVFWADSSKRLGVFPMNLNNGKVYTFVATGNALDTVNFNVFPVLHN</sequence>
<evidence type="ECO:0000313" key="3">
    <source>
        <dbReference type="EMBL" id="RAJ87582.1"/>
    </source>
</evidence>
<dbReference type="AlphaFoldDB" id="A0A327WCH3"/>
<dbReference type="EMBL" id="QLMA01000001">
    <property type="protein sequence ID" value="RAJ87582.1"/>
    <property type="molecule type" value="Genomic_DNA"/>
</dbReference>
<feature type="signal peptide" evidence="1">
    <location>
        <begin position="1"/>
        <end position="19"/>
    </location>
</feature>
<dbReference type="Pfam" id="PF14344">
    <property type="entry name" value="DUF4397"/>
    <property type="match status" value="1"/>
</dbReference>
<feature type="chain" id="PRO_5016322881" evidence="1">
    <location>
        <begin position="20"/>
        <end position="234"/>
    </location>
</feature>
<dbReference type="InterPro" id="IPR025510">
    <property type="entry name" value="DUF4397"/>
</dbReference>
<comment type="caution">
    <text evidence="3">The sequence shown here is derived from an EMBL/GenBank/DDBJ whole genome shotgun (WGS) entry which is preliminary data.</text>
</comment>
<dbReference type="Proteomes" id="UP000249819">
    <property type="component" value="Unassembled WGS sequence"/>
</dbReference>
<keyword evidence="4" id="KW-1185">Reference proteome</keyword>
<protein>
    <submittedName>
        <fullName evidence="3">Uncharacterized protein DUF4397</fullName>
    </submittedName>
</protein>
<reference evidence="3 4" key="1">
    <citation type="submission" date="2018-06" db="EMBL/GenBank/DDBJ databases">
        <title>Genomic Encyclopedia of Archaeal and Bacterial Type Strains, Phase II (KMG-II): from individual species to whole genera.</title>
        <authorList>
            <person name="Goeker M."/>
        </authorList>
    </citation>
    <scope>NUCLEOTIDE SEQUENCE [LARGE SCALE GENOMIC DNA]</scope>
    <source>
        <strain evidence="3 4">DSM 29821</strain>
    </source>
</reference>
<evidence type="ECO:0000256" key="1">
    <source>
        <dbReference type="SAM" id="SignalP"/>
    </source>
</evidence>
<evidence type="ECO:0000313" key="4">
    <source>
        <dbReference type="Proteomes" id="UP000249819"/>
    </source>
</evidence>